<dbReference type="SMART" id="SM00031">
    <property type="entry name" value="DED"/>
    <property type="match status" value="1"/>
</dbReference>
<feature type="region of interest" description="Disordered" evidence="2">
    <location>
        <begin position="199"/>
        <end position="229"/>
    </location>
</feature>
<dbReference type="SUPFAM" id="SSF47986">
    <property type="entry name" value="DEATH domain"/>
    <property type="match status" value="1"/>
</dbReference>
<dbReference type="SUPFAM" id="SSF53167">
    <property type="entry name" value="Purine and uridine phosphorylases"/>
    <property type="match status" value="1"/>
</dbReference>
<feature type="compositionally biased region" description="Polar residues" evidence="2">
    <location>
        <begin position="1320"/>
        <end position="1329"/>
    </location>
</feature>
<feature type="domain" description="DED" evidence="3">
    <location>
        <begin position="3"/>
        <end position="81"/>
    </location>
</feature>
<gene>
    <name evidence="5" type="ORF">PLOB_00023356</name>
</gene>
<evidence type="ECO:0008006" key="7">
    <source>
        <dbReference type="Google" id="ProtNLM"/>
    </source>
</evidence>
<accession>A0ABN8RSQ4</accession>
<comment type="caution">
    <text evidence="5">The sequence shown here is derived from an EMBL/GenBank/DDBJ whole genome shotgun (WGS) entry which is preliminary data.</text>
</comment>
<feature type="coiled-coil region" evidence="1">
    <location>
        <begin position="843"/>
        <end position="870"/>
    </location>
</feature>
<dbReference type="InterPro" id="IPR011029">
    <property type="entry name" value="DEATH-like_dom_sf"/>
</dbReference>
<dbReference type="InterPro" id="IPR001875">
    <property type="entry name" value="DED_dom"/>
</dbReference>
<dbReference type="PROSITE" id="PS50168">
    <property type="entry name" value="DED"/>
    <property type="match status" value="1"/>
</dbReference>
<dbReference type="Pfam" id="PF01335">
    <property type="entry name" value="DED"/>
    <property type="match status" value="1"/>
</dbReference>
<evidence type="ECO:0000256" key="1">
    <source>
        <dbReference type="SAM" id="Coils"/>
    </source>
</evidence>
<evidence type="ECO:0000313" key="5">
    <source>
        <dbReference type="EMBL" id="CAH3180487.1"/>
    </source>
</evidence>
<proteinExistence type="predicted"/>
<dbReference type="Gene3D" id="1.10.533.10">
    <property type="entry name" value="Death Domain, Fas"/>
    <property type="match status" value="1"/>
</dbReference>
<keyword evidence="6" id="KW-1185">Reference proteome</keyword>
<dbReference type="Pfam" id="PF01048">
    <property type="entry name" value="PNP_UDP_1"/>
    <property type="match status" value="1"/>
</dbReference>
<dbReference type="Gene3D" id="2.60.220.30">
    <property type="match status" value="1"/>
</dbReference>
<evidence type="ECO:0000313" key="6">
    <source>
        <dbReference type="Proteomes" id="UP001159405"/>
    </source>
</evidence>
<dbReference type="Gene3D" id="3.40.50.1580">
    <property type="entry name" value="Nucleoside phosphorylase domain"/>
    <property type="match status" value="1"/>
</dbReference>
<dbReference type="InterPro" id="IPR000845">
    <property type="entry name" value="Nucleoside_phosphorylase_d"/>
</dbReference>
<organism evidence="5 6">
    <name type="scientific">Porites lobata</name>
    <dbReference type="NCBI Taxonomy" id="104759"/>
    <lineage>
        <taxon>Eukaryota</taxon>
        <taxon>Metazoa</taxon>
        <taxon>Cnidaria</taxon>
        <taxon>Anthozoa</taxon>
        <taxon>Hexacorallia</taxon>
        <taxon>Scleractinia</taxon>
        <taxon>Fungiina</taxon>
        <taxon>Poritidae</taxon>
        <taxon>Porites</taxon>
    </lineage>
</organism>
<keyword evidence="1" id="KW-0175">Coiled coil</keyword>
<feature type="region of interest" description="Disordered" evidence="2">
    <location>
        <begin position="377"/>
        <end position="415"/>
    </location>
</feature>
<dbReference type="Pfam" id="PF02338">
    <property type="entry name" value="OTU"/>
    <property type="match status" value="1"/>
</dbReference>
<dbReference type="Gene3D" id="3.90.70.80">
    <property type="match status" value="1"/>
</dbReference>
<dbReference type="PANTHER" id="PTHR46832:SF1">
    <property type="entry name" value="5'-METHYLTHIOADENOSINE_S-ADENOSYLHOMOCYSTEINE NUCLEOSIDASE"/>
    <property type="match status" value="1"/>
</dbReference>
<evidence type="ECO:0000259" key="3">
    <source>
        <dbReference type="PROSITE" id="PS50168"/>
    </source>
</evidence>
<feature type="compositionally biased region" description="Polar residues" evidence="2">
    <location>
        <begin position="470"/>
        <end position="480"/>
    </location>
</feature>
<dbReference type="PANTHER" id="PTHR46832">
    <property type="entry name" value="5'-METHYLTHIOADENOSINE/S-ADENOSYLHOMOCYSTEINE NUCLEOSIDASE"/>
    <property type="match status" value="1"/>
</dbReference>
<dbReference type="SUPFAM" id="SSF54001">
    <property type="entry name" value="Cysteine proteinases"/>
    <property type="match status" value="1"/>
</dbReference>
<feature type="region of interest" description="Disordered" evidence="2">
    <location>
        <begin position="450"/>
        <end position="480"/>
    </location>
</feature>
<dbReference type="CDD" id="cd22758">
    <property type="entry name" value="OTU_232R-like"/>
    <property type="match status" value="1"/>
</dbReference>
<sequence length="1974" mass="222111">MSSYTSLLLELSNSLTTTNLQKLKFLCGDVIPAGRLERINRGIELFGVLEQLDMLSEENRDFLASKLIAVNRNDLRNKLLGIQDGAELTARAVCKVTRRNEKELASATEIMKIQQEHKEGMQELALVPVTSLQRQSSATTVYLDVHIDCDSITGPGLPGRGVPSAQDVLDYIRFKFFKSAGPRELEEVKSEEQKVQCSGATTSLEEECSPVIEPGPQKKGTTVGHGDSENESIFSAKLGDLQRKLEVEETTSPSTSLPTGAAQEVLDRIATTYLQHVKPSSPEEFNGFIKYMKEVREVLIADVKTGSIIITVACSSLGNLDELWKAYCIGYLNEMVQFLVTRDVLTRFGLTEVKLITTIVKEEYEACRAVFLKQGAEPRETPEIQTSNRDSDDDDRDCGSNKPKGPSENPDQMQQETIQDISKEPSTRRGPGDLPGDLVSALSGYSSFQSKEVTPLDPKCSVKAEDDSPASDTDNSPWTDKNVLSSILTSEGGVVDGEGVRLVYPPGAVDGPVNVNVTFEDPSKYEGFLFRKDLENDVMFGAPIINLQPNGYLFKKPVTLTTKFAVQDVKCSDVLVLHGTDANDGKITWEDVTKNAIIDENVQDVTIEIEHFSRIVVLLLKYTCTRSEDICPRFNSLAFHYDLLVFKKSCTSSEEVERQVEEELALLFVSQDVRHEQFDKEQGTSALGQLEKERFVKLHVQRCTDAQPIRRIYDSEFLQVEIYIGEDYEVEKSAEFNVQSSIWWNTGEVVRLALKPNQDVRSLCGTITVQGKLGHISTWHFSEEVSDLCGYVRSLLGVEEAIFNLIPIARSLDMPDEVLNKVTKCWKDESKQLNIILDYWSKTDKNAADVDALRRNLERLKQDHASYKVTKRGQMLIRNLRELATKNSKASLFFRFCSTLLRDLCIEMESSAEGVERAAFSTNSANYFLDNHSNDNHLSSASRRPIPQDVASQYRQVFSLPNEPCHKTLLAITPYLIQNIKEIYVDCESTEPQNGLKGLSTEKIGYFLSEVRKAERREDSNGLVSLICRVLEKLCKKNVKDLALTEIEEMSECLEIRQMLKPLKLFFQHSQQDIRLHMRLLLFSRRLRDTLARDGDKIDAFPHHNVRNMLVSLIHFAKYDPSKIVRFELTDVANCPLSCSREKVTYNKRETSYSQMFRVKKESEEVLQLHAVALVHIEEDKERKKREIEQREKRSFQSEIVLHASGERVFDRCLKRHPNIAVLKLKDKCSGNLRVILCSRQQEKLLKVKMALERKLRLKFKTSKITLCGLKMDSIEPGTGAFLSLRLVYKWGSGRVVLDSKDFVTLANCSVGGPAFSETGQAAESSMMNPVSDEERDATPSDTDSSGQQEKRKTASVTDDTDQPEVTILQLKNKDLPGTSERLDHRRLPVDILLLTVEDWEFLSCLSVLNPGFGKYSHAELGYAVYLGDMGDDIKLNIAVIKCGKGSAVLAVENAVKVLGPKAVFAVGSCSGLDCENVKLGDVVVLDRLITYGPSKVTENGIEELGVKVPLKHRLSKLTTTAGGGWKPPLKDAKVLEVKIHRGAFLSGQEVVDSPERCRALIKRFRGAVAIEGEGEGVYAAAHDLDIEWIVIKGISGFADGRKIKDSWRTFASLMAASLTAHILSDTIAFQHFPHYGRSSKANNMEDNSSMKSCNQVRQKESDTQPCLGGVIYDALRQICMMEAIRNAGKTDPSLNLKKIAYEKGFEISDNRGEGNCMFFAISEQLELIQGVKLSHRKLRKKVVRYLKENPTLPDGTELFHFVEGYSSWDDYLKSMKADGTWGDHVILHGAANRFDTCIHVISSQRGYHDVIINPQCEDADRKRLVLGHMCELHYVSLIPRKGTKRQKRRLQTDEDDAHLDWGKDQVMIKLRRRGSEYMNDQSNVTKNTLNCYWSLLMNSELPTSPSGSSRSQYGDEKFKTFEQDVVVFCCKTPCPLLDAQAPFKAFRFGRHGYSDEVPHFEIERRNLGYLRWS</sequence>
<protein>
    <recommendedName>
        <fullName evidence="7">Nucleoside phosphorylase domain-containing protein</fullName>
    </recommendedName>
</protein>
<feature type="region of interest" description="Disordered" evidence="2">
    <location>
        <begin position="1320"/>
        <end position="1366"/>
    </location>
</feature>
<dbReference type="InterPro" id="IPR003323">
    <property type="entry name" value="OTU_dom"/>
</dbReference>
<dbReference type="InterPro" id="IPR000906">
    <property type="entry name" value="ZU5_dom"/>
</dbReference>
<dbReference type="InterPro" id="IPR035994">
    <property type="entry name" value="Nucleoside_phosphorylase_sf"/>
</dbReference>
<dbReference type="InterPro" id="IPR038765">
    <property type="entry name" value="Papain-like_cys_pep_sf"/>
</dbReference>
<dbReference type="PROSITE" id="PS50802">
    <property type="entry name" value="OTU"/>
    <property type="match status" value="1"/>
</dbReference>
<feature type="compositionally biased region" description="Basic and acidic residues" evidence="2">
    <location>
        <begin position="422"/>
        <end position="431"/>
    </location>
</feature>
<dbReference type="Pfam" id="PF00791">
    <property type="entry name" value="ZU5"/>
    <property type="match status" value="1"/>
</dbReference>
<name>A0ABN8RSQ4_9CNID</name>
<dbReference type="CDD" id="cd00045">
    <property type="entry name" value="DED"/>
    <property type="match status" value="1"/>
</dbReference>
<evidence type="ECO:0000256" key="2">
    <source>
        <dbReference type="SAM" id="MobiDB-lite"/>
    </source>
</evidence>
<feature type="domain" description="OTU" evidence="4">
    <location>
        <begin position="1706"/>
        <end position="1841"/>
    </location>
</feature>
<dbReference type="Proteomes" id="UP001159405">
    <property type="component" value="Unassembled WGS sequence"/>
</dbReference>
<evidence type="ECO:0000259" key="4">
    <source>
        <dbReference type="PROSITE" id="PS50802"/>
    </source>
</evidence>
<reference evidence="5 6" key="1">
    <citation type="submission" date="2022-05" db="EMBL/GenBank/DDBJ databases">
        <authorList>
            <consortium name="Genoscope - CEA"/>
            <person name="William W."/>
        </authorList>
    </citation>
    <scope>NUCLEOTIDE SEQUENCE [LARGE SCALE GENOMIC DNA]</scope>
</reference>
<feature type="region of interest" description="Disordered" evidence="2">
    <location>
        <begin position="422"/>
        <end position="441"/>
    </location>
</feature>
<dbReference type="EMBL" id="CALNXK010000277">
    <property type="protein sequence ID" value="CAH3180487.1"/>
    <property type="molecule type" value="Genomic_DNA"/>
</dbReference>